<reference evidence="1" key="1">
    <citation type="submission" date="2014-09" db="EMBL/GenBank/DDBJ databases">
        <authorList>
            <person name="Magalhaes I.L.F."/>
            <person name="Oliveira U."/>
            <person name="Santos F.R."/>
            <person name="Vidigal T.H.D.A."/>
            <person name="Brescovit A.D."/>
            <person name="Santos A.J."/>
        </authorList>
    </citation>
    <scope>NUCLEOTIDE SEQUENCE</scope>
    <source>
        <tissue evidence="1">Shoot tissue taken approximately 20 cm above the soil surface</tissue>
    </source>
</reference>
<accession>A0A0A9EZC9</accession>
<reference evidence="1" key="2">
    <citation type="journal article" date="2015" name="Data Brief">
        <title>Shoot transcriptome of the giant reed, Arundo donax.</title>
        <authorList>
            <person name="Barrero R.A."/>
            <person name="Guerrero F.D."/>
            <person name="Moolhuijzen P."/>
            <person name="Goolsby J.A."/>
            <person name="Tidwell J."/>
            <person name="Bellgard S.E."/>
            <person name="Bellgard M.I."/>
        </authorList>
    </citation>
    <scope>NUCLEOTIDE SEQUENCE</scope>
    <source>
        <tissue evidence="1">Shoot tissue taken approximately 20 cm above the soil surface</tissue>
    </source>
</reference>
<organism evidence="1">
    <name type="scientific">Arundo donax</name>
    <name type="common">Giant reed</name>
    <name type="synonym">Donax arundinaceus</name>
    <dbReference type="NCBI Taxonomy" id="35708"/>
    <lineage>
        <taxon>Eukaryota</taxon>
        <taxon>Viridiplantae</taxon>
        <taxon>Streptophyta</taxon>
        <taxon>Embryophyta</taxon>
        <taxon>Tracheophyta</taxon>
        <taxon>Spermatophyta</taxon>
        <taxon>Magnoliopsida</taxon>
        <taxon>Liliopsida</taxon>
        <taxon>Poales</taxon>
        <taxon>Poaceae</taxon>
        <taxon>PACMAD clade</taxon>
        <taxon>Arundinoideae</taxon>
        <taxon>Arundineae</taxon>
        <taxon>Arundo</taxon>
    </lineage>
</organism>
<name>A0A0A9EZC9_ARUDO</name>
<evidence type="ECO:0000313" key="1">
    <source>
        <dbReference type="EMBL" id="JAE05442.1"/>
    </source>
</evidence>
<protein>
    <submittedName>
        <fullName evidence="1">Uncharacterized protein</fullName>
    </submittedName>
</protein>
<dbReference type="AlphaFoldDB" id="A0A0A9EZC9"/>
<proteinExistence type="predicted"/>
<dbReference type="EMBL" id="GBRH01192454">
    <property type="protein sequence ID" value="JAE05442.1"/>
    <property type="molecule type" value="Transcribed_RNA"/>
</dbReference>
<sequence length="178" mass="20797">MNHITHYPVSHVLTWSSRCAFMWTHLRPKHLHHSSQSLCSPLRSCQVYMDPIIPTSACFTMFPFMSIRSLMCLISFITGAREGKSGGNCSTSRERSRWSMVIRIPCLTRSLTAHIGICLTKNVIQIYVYRMFRWMLTKIRSIRSTIDQVGKEFRSWRTVPWKEIERNTTTCPPSKPWL</sequence>